<dbReference type="STRING" id="3775.A0A1Q3DIA5"/>
<dbReference type="Proteomes" id="UP000187406">
    <property type="component" value="Unassembled WGS sequence"/>
</dbReference>
<accession>A0A1Q3DIA5</accession>
<feature type="region of interest" description="Disordered" evidence="4">
    <location>
        <begin position="91"/>
        <end position="120"/>
    </location>
</feature>
<evidence type="ECO:0000259" key="5">
    <source>
        <dbReference type="Pfam" id="PF03081"/>
    </source>
</evidence>
<dbReference type="EMBL" id="BDDD01008870">
    <property type="protein sequence ID" value="GAV92135.1"/>
    <property type="molecule type" value="Genomic_DNA"/>
</dbReference>
<dbReference type="Gene3D" id="1.20.1280.170">
    <property type="entry name" value="Exocyst complex component Exo70"/>
    <property type="match status" value="1"/>
</dbReference>
<dbReference type="GO" id="GO:0015031">
    <property type="term" value="P:protein transport"/>
    <property type="evidence" value="ECO:0007669"/>
    <property type="project" value="UniProtKB-KW"/>
</dbReference>
<feature type="domain" description="Exocyst complex subunit Exo70 C-terminal" evidence="5">
    <location>
        <begin position="331"/>
        <end position="703"/>
    </location>
</feature>
<evidence type="ECO:0000256" key="4">
    <source>
        <dbReference type="SAM" id="MobiDB-lite"/>
    </source>
</evidence>
<dbReference type="GO" id="GO:0006887">
    <property type="term" value="P:exocytosis"/>
    <property type="evidence" value="ECO:0007669"/>
    <property type="project" value="UniProtKB-KW"/>
</dbReference>
<keyword evidence="3" id="KW-0268">Exocytosis</keyword>
<dbReference type="PANTHER" id="PTHR12542:SF93">
    <property type="entry name" value="EXOCYST COMPLEX COMPONENT EXO70C2"/>
    <property type="match status" value="1"/>
</dbReference>
<comment type="caution">
    <text evidence="6">The sequence shown here is derived from an EMBL/GenBank/DDBJ whole genome shotgun (WGS) entry which is preliminary data.</text>
</comment>
<feature type="compositionally biased region" description="Basic and acidic residues" evidence="4">
    <location>
        <begin position="223"/>
        <end position="244"/>
    </location>
</feature>
<evidence type="ECO:0000256" key="1">
    <source>
        <dbReference type="ARBA" id="ARBA00006756"/>
    </source>
</evidence>
<feature type="compositionally biased region" description="Basic and acidic residues" evidence="4">
    <location>
        <begin position="490"/>
        <end position="504"/>
    </location>
</feature>
<feature type="compositionally biased region" description="Basic and acidic residues" evidence="4">
    <location>
        <begin position="31"/>
        <end position="47"/>
    </location>
</feature>
<comment type="similarity">
    <text evidence="1 3">Belongs to the EXO70 family.</text>
</comment>
<evidence type="ECO:0000313" key="6">
    <source>
        <dbReference type="EMBL" id="GAV92135.1"/>
    </source>
</evidence>
<name>A0A1Q3DIA5_CEPFO</name>
<keyword evidence="7" id="KW-1185">Reference proteome</keyword>
<dbReference type="PANTHER" id="PTHR12542">
    <property type="entry name" value="EXOCYST COMPLEX PROTEIN EXO70"/>
    <property type="match status" value="1"/>
</dbReference>
<feature type="compositionally biased region" description="Basic and acidic residues" evidence="4">
    <location>
        <begin position="1"/>
        <end position="14"/>
    </location>
</feature>
<dbReference type="OrthoDB" id="1922221at2759"/>
<dbReference type="SUPFAM" id="SSF74788">
    <property type="entry name" value="Cullin repeat-like"/>
    <property type="match status" value="1"/>
</dbReference>
<dbReference type="InterPro" id="IPR016159">
    <property type="entry name" value="Cullin_repeat-like_dom_sf"/>
</dbReference>
<keyword evidence="2 3" id="KW-0813">Transport</keyword>
<evidence type="ECO:0000256" key="2">
    <source>
        <dbReference type="ARBA" id="ARBA00022448"/>
    </source>
</evidence>
<feature type="region of interest" description="Disordered" evidence="4">
    <location>
        <begin position="490"/>
        <end position="526"/>
    </location>
</feature>
<dbReference type="GO" id="GO:0000145">
    <property type="term" value="C:exocyst"/>
    <property type="evidence" value="ECO:0007669"/>
    <property type="project" value="InterPro"/>
</dbReference>
<feature type="compositionally biased region" description="Basic and acidic residues" evidence="4">
    <location>
        <begin position="103"/>
        <end position="120"/>
    </location>
</feature>
<feature type="region of interest" description="Disordered" evidence="4">
    <location>
        <begin position="223"/>
        <end position="262"/>
    </location>
</feature>
<dbReference type="InParanoid" id="A0A1Q3DIA5"/>
<dbReference type="FunCoup" id="A0A1Q3DIA5">
    <property type="interactions" value="2318"/>
</dbReference>
<comment type="function">
    <text evidence="3">Component of the exocyst complex.</text>
</comment>
<dbReference type="Pfam" id="PF03081">
    <property type="entry name" value="Exo70_C"/>
    <property type="match status" value="1"/>
</dbReference>
<proteinExistence type="inferred from homology"/>
<protein>
    <recommendedName>
        <fullName evidence="3">Exocyst subunit Exo70 family protein</fullName>
    </recommendedName>
</protein>
<evidence type="ECO:0000256" key="3">
    <source>
        <dbReference type="RuleBase" id="RU365026"/>
    </source>
</evidence>
<dbReference type="GO" id="GO:0005546">
    <property type="term" value="F:phosphatidylinositol-4,5-bisphosphate binding"/>
    <property type="evidence" value="ECO:0007669"/>
    <property type="project" value="InterPro"/>
</dbReference>
<feature type="compositionally biased region" description="Low complexity" evidence="4">
    <location>
        <begin position="508"/>
        <end position="526"/>
    </location>
</feature>
<dbReference type="InterPro" id="IPR046364">
    <property type="entry name" value="Exo70_C"/>
</dbReference>
<sequence>MENEKNIPELKDDDGIPDTGTPEKPVNEVAESPKVDISEEKTPEPETEIMVKEDLEVKNEEPASETVYTLESTSEDIDRFLSSLPQLKAALKDAPKDTSSVDLKNDDDSSKDDGKETDADKDAIAKVSGLEIPDFVEKFVDLVEEKVSKQDSGEGKAKFGQLSEDTAILLEAVDRITKLNVSLYELRSDPIHGLLINYIGAVQQRAMAYLEVEFRTILEETRTKESDRVTDAKGKQEAKPEADRCTLLPESESTDEDDSFPGYPEEVVSNLNNIAKKMISGGCEFECCEIYMSVRRNAFDESLNKLGFEKLSMDEVQKMQWDAIEREIAIWIKTFKQCATVYFSGEKNFVEAVFADYPSISESLFSNLIRGVVIQLLNIAEAVAISKRSAEKLFKFLDLYETLRDNAPAIYGLFPDECANEIKTEIITVRCRLGEAAISIFCDLENSIKSDQGKTPVPGGAVHPLTRYTMNYLKYACEYKDTLEQVFREHSKIERPDSTSRSDFEDVNQSNNNNNSNNDPDQSPFSNQLMRVMDLLDANLEAKSKLYKDISLSCIFMMNNGRYILQKIKSSSEIHQTMGDQWCRKRSSDLRNYHKGYQRETWTKLLGCLSHEGLMDRGKVVKPVLKEKFKSFNAMFDEIHKTQSTWVVSDEQLQSELRVSISAVVIPAYRSFLGRFSQYLDAGRQTEKYIKLQAEDIETYIDELFDGNPSSSMVRRKQ</sequence>
<evidence type="ECO:0000313" key="7">
    <source>
        <dbReference type="Proteomes" id="UP000187406"/>
    </source>
</evidence>
<reference evidence="7" key="1">
    <citation type="submission" date="2016-04" db="EMBL/GenBank/DDBJ databases">
        <title>Cephalotus genome sequencing.</title>
        <authorList>
            <person name="Fukushima K."/>
            <person name="Hasebe M."/>
            <person name="Fang X."/>
        </authorList>
    </citation>
    <scope>NUCLEOTIDE SEQUENCE [LARGE SCALE GENOMIC DNA]</scope>
    <source>
        <strain evidence="7">cv. St1</strain>
    </source>
</reference>
<dbReference type="FunFam" id="1.20.1280.170:FF:000003">
    <property type="entry name" value="Exocyst subunit Exo70 family protein"/>
    <property type="match status" value="1"/>
</dbReference>
<dbReference type="InterPro" id="IPR004140">
    <property type="entry name" value="Exo70"/>
</dbReference>
<keyword evidence="3" id="KW-0653">Protein transport</keyword>
<feature type="region of interest" description="Disordered" evidence="4">
    <location>
        <begin position="1"/>
        <end position="47"/>
    </location>
</feature>
<gene>
    <name evidence="6" type="ORF">CFOL_v3_35516</name>
</gene>
<organism evidence="6 7">
    <name type="scientific">Cephalotus follicularis</name>
    <name type="common">Albany pitcher plant</name>
    <dbReference type="NCBI Taxonomy" id="3775"/>
    <lineage>
        <taxon>Eukaryota</taxon>
        <taxon>Viridiplantae</taxon>
        <taxon>Streptophyta</taxon>
        <taxon>Embryophyta</taxon>
        <taxon>Tracheophyta</taxon>
        <taxon>Spermatophyta</taxon>
        <taxon>Magnoliopsida</taxon>
        <taxon>eudicotyledons</taxon>
        <taxon>Gunneridae</taxon>
        <taxon>Pentapetalae</taxon>
        <taxon>rosids</taxon>
        <taxon>fabids</taxon>
        <taxon>Oxalidales</taxon>
        <taxon>Cephalotaceae</taxon>
        <taxon>Cephalotus</taxon>
    </lineage>
</organism>
<feature type="region of interest" description="Disordered" evidence="4">
    <location>
        <begin position="56"/>
        <end position="75"/>
    </location>
</feature>
<dbReference type="AlphaFoldDB" id="A0A1Q3DIA5"/>